<comment type="catalytic activity">
    <reaction evidence="1">
        <text>[protein]-peptidylproline (omega=180) = [protein]-peptidylproline (omega=0)</text>
        <dbReference type="Rhea" id="RHEA:16237"/>
        <dbReference type="Rhea" id="RHEA-COMP:10747"/>
        <dbReference type="Rhea" id="RHEA-COMP:10748"/>
        <dbReference type="ChEBI" id="CHEBI:83833"/>
        <dbReference type="ChEBI" id="CHEBI:83834"/>
        <dbReference type="EC" id="5.2.1.8"/>
    </reaction>
</comment>
<dbReference type="Proteomes" id="UP001597534">
    <property type="component" value="Unassembled WGS sequence"/>
</dbReference>
<dbReference type="InterPro" id="IPR008881">
    <property type="entry name" value="Trigger_fac_ribosome-bd_bac"/>
</dbReference>
<dbReference type="PIRSF" id="PIRSF003095">
    <property type="entry name" value="Trigger_factor"/>
    <property type="match status" value="1"/>
</dbReference>
<evidence type="ECO:0000256" key="9">
    <source>
        <dbReference type="ARBA" id="ARBA00029986"/>
    </source>
</evidence>
<evidence type="ECO:0000256" key="2">
    <source>
        <dbReference type="ARBA" id="ARBA00004496"/>
    </source>
</evidence>
<dbReference type="NCBIfam" id="TIGR00115">
    <property type="entry name" value="tig"/>
    <property type="match status" value="1"/>
</dbReference>
<dbReference type="SUPFAM" id="SSF109998">
    <property type="entry name" value="Triger factor/SurA peptide-binding domain-like"/>
    <property type="match status" value="1"/>
</dbReference>
<dbReference type="EMBL" id="JBHUPC010000012">
    <property type="protein sequence ID" value="MFD2891850.1"/>
    <property type="molecule type" value="Genomic_DNA"/>
</dbReference>
<dbReference type="InterPro" id="IPR027304">
    <property type="entry name" value="Trigger_fact/SurA_dom_sf"/>
</dbReference>
<feature type="domain" description="Trigger factor C-terminal" evidence="11">
    <location>
        <begin position="268"/>
        <end position="373"/>
    </location>
</feature>
<dbReference type="Pfam" id="PF05697">
    <property type="entry name" value="Trigger_N"/>
    <property type="match status" value="1"/>
</dbReference>
<sequence>MNISREQVDALNAIVTVAISKDDYADKVNKVLADYRKHANIPGFRKGAVPMSLIQKQYGKAVLLDEVNKLLQSSLNDYLVEEKLDILGNPLPKITEDFNWDKEDFTFEFELGLAPEFSVDLAGISNVTKFEIEADAAMLDEQVERIQKQYGKMVSQDTVEADFTLRGTFSNEEKGINNTTNITLDIFSNQDVANQFVGKKVGDVVAVATKGLFDDDHKLMDYLKVSHDDVHGLDITVDFTIEEINAVEKAELNQELFDKLFGEGNVTSVADLKGKIKEDAEAQFAQQADQKFLNDVIEGLIESTTFELPATFLKKWIQTVGENPLTAEQAEEEYAKSEKGLRYQLIEGKIIAANNLQIQFEDLKAHTAELIKKQMAQFGQLNPSDEEVEGIVARVLSNQDEVKRLSEQVMSEKMLSLFKEQVKANAKKVNYQEFIKEMYGE</sequence>
<evidence type="ECO:0000259" key="11">
    <source>
        <dbReference type="Pfam" id="PF05698"/>
    </source>
</evidence>
<dbReference type="RefSeq" id="WP_379811454.1">
    <property type="nucleotide sequence ID" value="NZ_JBHUPC010000012.1"/>
</dbReference>
<evidence type="ECO:0000256" key="8">
    <source>
        <dbReference type="ARBA" id="ARBA00023235"/>
    </source>
</evidence>
<dbReference type="Gene3D" id="1.10.3120.10">
    <property type="entry name" value="Trigger factor, C-terminal domain"/>
    <property type="match status" value="1"/>
</dbReference>
<evidence type="ECO:0000259" key="10">
    <source>
        <dbReference type="Pfam" id="PF05697"/>
    </source>
</evidence>
<keyword evidence="6" id="KW-0697">Rotamase</keyword>
<dbReference type="Gene3D" id="3.30.70.1050">
    <property type="entry name" value="Trigger factor ribosome-binding domain"/>
    <property type="match status" value="1"/>
</dbReference>
<dbReference type="GO" id="GO:0003755">
    <property type="term" value="F:peptidyl-prolyl cis-trans isomerase activity"/>
    <property type="evidence" value="ECO:0007669"/>
    <property type="project" value="UniProtKB-EC"/>
</dbReference>
<dbReference type="InterPro" id="IPR005215">
    <property type="entry name" value="Trig_fac"/>
</dbReference>
<feature type="domain" description="Trigger factor ribosome-binding bacterial" evidence="10">
    <location>
        <begin position="1"/>
        <end position="146"/>
    </location>
</feature>
<dbReference type="InterPro" id="IPR037041">
    <property type="entry name" value="Trigger_fac_C_sf"/>
</dbReference>
<keyword evidence="7" id="KW-0143">Chaperone</keyword>
<dbReference type="InterPro" id="IPR036611">
    <property type="entry name" value="Trigger_fac_ribosome-bd_sf"/>
</dbReference>
<evidence type="ECO:0000256" key="5">
    <source>
        <dbReference type="ARBA" id="ARBA00016902"/>
    </source>
</evidence>
<dbReference type="SUPFAM" id="SSF102735">
    <property type="entry name" value="Trigger factor ribosome-binding domain"/>
    <property type="match status" value="1"/>
</dbReference>
<protein>
    <recommendedName>
        <fullName evidence="5">Trigger factor</fullName>
        <ecNumber evidence="4">5.2.1.8</ecNumber>
    </recommendedName>
    <alternativeName>
        <fullName evidence="9">PPIase</fullName>
    </alternativeName>
</protein>
<evidence type="ECO:0000313" key="13">
    <source>
        <dbReference type="Proteomes" id="UP001597534"/>
    </source>
</evidence>
<proteinExistence type="inferred from homology"/>
<reference evidence="13" key="1">
    <citation type="journal article" date="2019" name="Int. J. Syst. Evol. Microbiol.">
        <title>The Global Catalogue of Microorganisms (GCM) 10K type strain sequencing project: providing services to taxonomists for standard genome sequencing and annotation.</title>
        <authorList>
            <consortium name="The Broad Institute Genomics Platform"/>
            <consortium name="The Broad Institute Genome Sequencing Center for Infectious Disease"/>
            <person name="Wu L."/>
            <person name="Ma J."/>
        </authorList>
    </citation>
    <scope>NUCLEOTIDE SEQUENCE [LARGE SCALE GENOMIC DNA]</scope>
    <source>
        <strain evidence="13">KCTC 22671</strain>
    </source>
</reference>
<dbReference type="EC" id="5.2.1.8" evidence="4"/>
<comment type="similarity">
    <text evidence="3">Belongs to the FKBP-type PPIase family. Tig subfamily.</text>
</comment>
<evidence type="ECO:0000313" key="12">
    <source>
        <dbReference type="EMBL" id="MFD2891850.1"/>
    </source>
</evidence>
<evidence type="ECO:0000256" key="1">
    <source>
        <dbReference type="ARBA" id="ARBA00000971"/>
    </source>
</evidence>
<accession>A0ABW5YN62</accession>
<keyword evidence="13" id="KW-1185">Reference proteome</keyword>
<comment type="caution">
    <text evidence="12">The sequence shown here is derived from an EMBL/GenBank/DDBJ whole genome shotgun (WGS) entry which is preliminary data.</text>
</comment>
<keyword evidence="8 12" id="KW-0413">Isomerase</keyword>
<dbReference type="PANTHER" id="PTHR30560:SF3">
    <property type="entry name" value="TRIGGER FACTOR-LIKE PROTEIN TIG, CHLOROPLASTIC"/>
    <property type="match status" value="1"/>
</dbReference>
<dbReference type="InterPro" id="IPR008880">
    <property type="entry name" value="Trigger_fac_C"/>
</dbReference>
<name>A0ABW5YN62_9FLAO</name>
<evidence type="ECO:0000256" key="7">
    <source>
        <dbReference type="ARBA" id="ARBA00023186"/>
    </source>
</evidence>
<dbReference type="PANTHER" id="PTHR30560">
    <property type="entry name" value="TRIGGER FACTOR CHAPERONE AND PEPTIDYL-PROLYL CIS/TRANS ISOMERASE"/>
    <property type="match status" value="1"/>
</dbReference>
<evidence type="ECO:0000256" key="4">
    <source>
        <dbReference type="ARBA" id="ARBA00013194"/>
    </source>
</evidence>
<evidence type="ECO:0000256" key="6">
    <source>
        <dbReference type="ARBA" id="ARBA00023110"/>
    </source>
</evidence>
<organism evidence="12 13">
    <name type="scientific">Flavobacterium chuncheonense</name>
    <dbReference type="NCBI Taxonomy" id="2026653"/>
    <lineage>
        <taxon>Bacteria</taxon>
        <taxon>Pseudomonadati</taxon>
        <taxon>Bacteroidota</taxon>
        <taxon>Flavobacteriia</taxon>
        <taxon>Flavobacteriales</taxon>
        <taxon>Flavobacteriaceae</taxon>
        <taxon>Flavobacterium</taxon>
    </lineage>
</organism>
<evidence type="ECO:0000256" key="3">
    <source>
        <dbReference type="ARBA" id="ARBA00005464"/>
    </source>
</evidence>
<dbReference type="Pfam" id="PF05698">
    <property type="entry name" value="Trigger_C"/>
    <property type="match status" value="1"/>
</dbReference>
<gene>
    <name evidence="12" type="primary">tig</name>
    <name evidence="12" type="ORF">ACFS5J_07500</name>
</gene>
<comment type="subcellular location">
    <subcellularLocation>
        <location evidence="2">Cytoplasm</location>
    </subcellularLocation>
</comment>